<dbReference type="RefSeq" id="WP_073717519.1">
    <property type="nucleotide sequence ID" value="NZ_MQVR01000101.1"/>
</dbReference>
<keyword evidence="2" id="KW-1185">Reference proteome</keyword>
<dbReference type="OrthoDB" id="4404863at2"/>
<organism evidence="1 2">
    <name type="scientific">Bowdeniella nasicola</name>
    <dbReference type="NCBI Taxonomy" id="208480"/>
    <lineage>
        <taxon>Bacteria</taxon>
        <taxon>Bacillati</taxon>
        <taxon>Actinomycetota</taxon>
        <taxon>Actinomycetes</taxon>
        <taxon>Actinomycetales</taxon>
        <taxon>Actinomycetaceae</taxon>
        <taxon>Bowdeniella</taxon>
    </lineage>
</organism>
<dbReference type="AlphaFoldDB" id="A0A1Q5PZF9"/>
<dbReference type="Proteomes" id="UP000185628">
    <property type="component" value="Unassembled WGS sequence"/>
</dbReference>
<dbReference type="EMBL" id="MQVR01000101">
    <property type="protein sequence ID" value="OKL53004.1"/>
    <property type="molecule type" value="Genomic_DNA"/>
</dbReference>
<dbReference type="InterPro" id="IPR029058">
    <property type="entry name" value="AB_hydrolase_fold"/>
</dbReference>
<dbReference type="Gene3D" id="3.40.50.1820">
    <property type="entry name" value="alpha/beta hydrolase"/>
    <property type="match status" value="1"/>
</dbReference>
<protein>
    <recommendedName>
        <fullName evidence="3">Alpha/beta hydrolase</fullName>
    </recommendedName>
</protein>
<proteinExistence type="predicted"/>
<accession>A0A1Q5PZF9</accession>
<evidence type="ECO:0000313" key="2">
    <source>
        <dbReference type="Proteomes" id="UP000185628"/>
    </source>
</evidence>
<gene>
    <name evidence="1" type="ORF">BSZ39_11770</name>
</gene>
<comment type="caution">
    <text evidence="1">The sequence shown here is derived from an EMBL/GenBank/DDBJ whole genome shotgun (WGS) entry which is preliminary data.</text>
</comment>
<sequence length="201" mass="21773">MAGLLALPMGAAAASEPAATADTAAVATARTLKTTKASNFRYKDVAFIGRIRDSAAKRNLVLIAPHTPGDPGMHRLHNWWDDREKGAYARNLVDAAIIRHGLDYSQVWLTGWSGGAELITKELMAHRQSWFTGATIPKDWSAKVASQRGVATYRRAGFTNAKIVTVANQGHFYNVSAIIERGLAETYRPPADSGRPVRGTS</sequence>
<evidence type="ECO:0000313" key="1">
    <source>
        <dbReference type="EMBL" id="OKL53004.1"/>
    </source>
</evidence>
<reference evidence="2" key="1">
    <citation type="submission" date="2016-12" db="EMBL/GenBank/DDBJ databases">
        <authorList>
            <person name="Meng X."/>
        </authorList>
    </citation>
    <scope>NUCLEOTIDE SEQUENCE [LARGE SCALE GENOMIC DNA]</scope>
    <source>
        <strain evidence="2">DSM 19116</strain>
    </source>
</reference>
<dbReference type="SUPFAM" id="SSF53474">
    <property type="entry name" value="alpha/beta-Hydrolases"/>
    <property type="match status" value="1"/>
</dbReference>
<evidence type="ECO:0008006" key="3">
    <source>
        <dbReference type="Google" id="ProtNLM"/>
    </source>
</evidence>
<name>A0A1Q5PZF9_9ACTO</name>